<dbReference type="NCBIfam" id="TIGR02186">
    <property type="entry name" value="alph_Pro_TM"/>
    <property type="match status" value="1"/>
</dbReference>
<sequence length="264" mass="29783">MRLFAHLSLAFLACCSGLLPLQAHAQDNPPAQETVQIAVSTDQVVIGTNFAGIDFVVFGVLENSDTLVRLERRYDIIVTMEGTTATMVMRQKKRRAGMWINADSLTFPSVPVYYALTSTGELRDITTRDTYRRLGLGLDNLLLRADTPDADKAAAFRAELVRLKERQNLYSEWTGKITYGAPTLFRAPFRLPANIPTGQYTITAYLFRDGVFLNQASTRLEIRKEHLAYTIVRTARRHSFWYGMAAVLLAILTGFAGRLLWRRD</sequence>
<feature type="transmembrane region" description="Helical" evidence="1">
    <location>
        <begin position="240"/>
        <end position="261"/>
    </location>
</feature>
<keyword evidence="2" id="KW-0732">Signal</keyword>
<dbReference type="InterPro" id="IPR019088">
    <property type="entry name" value="CHP02186-rel_TM"/>
</dbReference>
<feature type="chain" id="PRO_5012346461" evidence="2">
    <location>
        <begin position="26"/>
        <end position="264"/>
    </location>
</feature>
<reference evidence="3 4" key="2">
    <citation type="journal article" date="2016" name="Sci. Rep.">
        <title>The genome of Rhizobiales bacteria in predatory ants reveals urease gene functions but no genes for nitrogen fixation.</title>
        <authorList>
            <person name="Neuvonen M.M."/>
            <person name="Tamarit D."/>
            <person name="Naslund K."/>
            <person name="Liebig J."/>
            <person name="Feldhaar H."/>
            <person name="Moran N.A."/>
            <person name="Guy L."/>
            <person name="Andersson S.G."/>
        </authorList>
    </citation>
    <scope>NUCLEOTIDE SEQUENCE [LARGE SCALE GENOMIC DNA]</scope>
    <source>
        <strain evidence="3 4">Hsal</strain>
    </source>
</reference>
<evidence type="ECO:0000256" key="1">
    <source>
        <dbReference type="SAM" id="Phobius"/>
    </source>
</evidence>
<evidence type="ECO:0000313" key="4">
    <source>
        <dbReference type="Proteomes" id="UP000188912"/>
    </source>
</evidence>
<dbReference type="Proteomes" id="UP000188912">
    <property type="component" value="Chromosome"/>
</dbReference>
<evidence type="ECO:0000256" key="2">
    <source>
        <dbReference type="SAM" id="SignalP"/>
    </source>
</evidence>
<feature type="signal peptide" evidence="2">
    <location>
        <begin position="1"/>
        <end position="25"/>
    </location>
</feature>
<name>A0A1U9JSK5_9HYPH</name>
<keyword evidence="1" id="KW-1133">Transmembrane helix</keyword>
<dbReference type="Pfam" id="PF09608">
    <property type="entry name" value="Alph_Pro_TM"/>
    <property type="match status" value="1"/>
</dbReference>
<evidence type="ECO:0000313" key="3">
    <source>
        <dbReference type="EMBL" id="AQS40851.1"/>
    </source>
</evidence>
<proteinExistence type="predicted"/>
<reference evidence="3 4" key="1">
    <citation type="journal article" date="2010" name="Science">
        <title>Genomic comparison of the ants Camponotus floridanus and Harpegnathos saltator.</title>
        <authorList>
            <person name="Bonasio R."/>
            <person name="Zhang G."/>
            <person name="Ye C."/>
            <person name="Mutti N.S."/>
            <person name="Fang X."/>
            <person name="Qin N."/>
            <person name="Donahue G."/>
            <person name="Yang P."/>
            <person name="Li Q."/>
            <person name="Li C."/>
            <person name="Zhang P."/>
            <person name="Huang Z."/>
            <person name="Berger S.L."/>
            <person name="Reinberg D."/>
            <person name="Wang J."/>
            <person name="Liebig J."/>
        </authorList>
    </citation>
    <scope>NUCLEOTIDE SEQUENCE [LARGE SCALE GENOMIC DNA]</scope>
    <source>
        <strain evidence="3 4">Hsal</strain>
    </source>
</reference>
<keyword evidence="1 3" id="KW-0812">Transmembrane</keyword>
<organism evidence="3 4">
    <name type="scientific">Candidatus Tokpelaia hoelldobleri</name>
    <dbReference type="NCBI Taxonomy" id="1902579"/>
    <lineage>
        <taxon>Bacteria</taxon>
        <taxon>Pseudomonadati</taxon>
        <taxon>Pseudomonadota</taxon>
        <taxon>Alphaproteobacteria</taxon>
        <taxon>Hyphomicrobiales</taxon>
        <taxon>Candidatus Tokpelaia</taxon>
    </lineage>
</organism>
<gene>
    <name evidence="3" type="ORF">BHV28_01260</name>
</gene>
<dbReference type="STRING" id="1902579.BHV28_01260"/>
<keyword evidence="1" id="KW-0472">Membrane</keyword>
<accession>A0A1U9JSK5</accession>
<protein>
    <submittedName>
        <fullName evidence="3">Transmembrane protein</fullName>
    </submittedName>
</protein>
<dbReference type="KEGG" id="thd:BHV28_01260"/>
<dbReference type="AlphaFoldDB" id="A0A1U9JSK5"/>
<dbReference type="EMBL" id="CP017315">
    <property type="protein sequence ID" value="AQS40851.1"/>
    <property type="molecule type" value="Genomic_DNA"/>
</dbReference>
<keyword evidence="4" id="KW-1185">Reference proteome</keyword>